<sequence length="208" mass="22061">MASKISSVGSCSTVHAPQLPGLASTHRSCSRKPRHAPSARVTQFRSPTTIQVPGGVGRARITCWNERRDQARKALENALGNKKETFEKWNEEIKKRQEGGGGPKGRGRGWGGGGGGGGGGNGGGGDGDRGSTNENQWEEALQFVYAFGGLVALYLVLTQGQAMVAVFMNSVLWVSRGFKRPPPRRPVLSGADGGSAADEVRRKWGSDD</sequence>
<accession>A0ABD1YQY2</accession>
<dbReference type="Proteomes" id="UP001605036">
    <property type="component" value="Unassembled WGS sequence"/>
</dbReference>
<proteinExistence type="predicted"/>
<evidence type="ECO:0000313" key="3">
    <source>
        <dbReference type="EMBL" id="KAL2633184.1"/>
    </source>
</evidence>
<feature type="compositionally biased region" description="Basic and acidic residues" evidence="1">
    <location>
        <begin position="198"/>
        <end position="208"/>
    </location>
</feature>
<feature type="compositionally biased region" description="Polar residues" evidence="1">
    <location>
        <begin position="1"/>
        <end position="15"/>
    </location>
</feature>
<evidence type="ECO:0000256" key="2">
    <source>
        <dbReference type="SAM" id="Phobius"/>
    </source>
</evidence>
<keyword evidence="2" id="KW-0472">Membrane</keyword>
<feature type="region of interest" description="Disordered" evidence="1">
    <location>
        <begin position="93"/>
        <end position="133"/>
    </location>
</feature>
<keyword evidence="2" id="KW-1133">Transmembrane helix</keyword>
<feature type="transmembrane region" description="Helical" evidence="2">
    <location>
        <begin position="143"/>
        <end position="174"/>
    </location>
</feature>
<feature type="region of interest" description="Disordered" evidence="1">
    <location>
        <begin position="1"/>
        <end position="53"/>
    </location>
</feature>
<name>A0ABD1YQY2_9MARC</name>
<dbReference type="PANTHER" id="PTHR36393:SF1">
    <property type="entry name" value="SULFATE ADENYLYLTRANSFERASE SUBUNIT"/>
    <property type="match status" value="1"/>
</dbReference>
<dbReference type="PANTHER" id="PTHR36393">
    <property type="entry name" value="SULFATE ADENYLYLTRANSFERASE SUBUNIT"/>
    <property type="match status" value="1"/>
</dbReference>
<gene>
    <name evidence="3" type="ORF">R1flu_004663</name>
</gene>
<reference evidence="3 4" key="1">
    <citation type="submission" date="2024-09" db="EMBL/GenBank/DDBJ databases">
        <title>Chromosome-scale assembly of Riccia fluitans.</title>
        <authorList>
            <person name="Paukszto L."/>
            <person name="Sawicki J."/>
            <person name="Karawczyk K."/>
            <person name="Piernik-Szablinska J."/>
            <person name="Szczecinska M."/>
            <person name="Mazdziarz M."/>
        </authorList>
    </citation>
    <scope>NUCLEOTIDE SEQUENCE [LARGE SCALE GENOMIC DNA]</scope>
    <source>
        <strain evidence="3">Rf_01</strain>
        <tissue evidence="3">Aerial parts of the thallus</tissue>
    </source>
</reference>
<organism evidence="3 4">
    <name type="scientific">Riccia fluitans</name>
    <dbReference type="NCBI Taxonomy" id="41844"/>
    <lineage>
        <taxon>Eukaryota</taxon>
        <taxon>Viridiplantae</taxon>
        <taxon>Streptophyta</taxon>
        <taxon>Embryophyta</taxon>
        <taxon>Marchantiophyta</taxon>
        <taxon>Marchantiopsida</taxon>
        <taxon>Marchantiidae</taxon>
        <taxon>Marchantiales</taxon>
        <taxon>Ricciaceae</taxon>
        <taxon>Riccia</taxon>
    </lineage>
</organism>
<keyword evidence="2" id="KW-0812">Transmembrane</keyword>
<dbReference type="AlphaFoldDB" id="A0ABD1YQY2"/>
<protein>
    <submittedName>
        <fullName evidence="3">Uncharacterized protein</fullName>
    </submittedName>
</protein>
<feature type="region of interest" description="Disordered" evidence="1">
    <location>
        <begin position="179"/>
        <end position="208"/>
    </location>
</feature>
<evidence type="ECO:0000256" key="1">
    <source>
        <dbReference type="SAM" id="MobiDB-lite"/>
    </source>
</evidence>
<feature type="compositionally biased region" description="Basic residues" evidence="1">
    <location>
        <begin position="28"/>
        <end position="37"/>
    </location>
</feature>
<keyword evidence="4" id="KW-1185">Reference proteome</keyword>
<comment type="caution">
    <text evidence="3">The sequence shown here is derived from an EMBL/GenBank/DDBJ whole genome shotgun (WGS) entry which is preliminary data.</text>
</comment>
<dbReference type="EMBL" id="JBHFFA010000003">
    <property type="protein sequence ID" value="KAL2633184.1"/>
    <property type="molecule type" value="Genomic_DNA"/>
</dbReference>
<feature type="compositionally biased region" description="Gly residues" evidence="1">
    <location>
        <begin position="99"/>
        <end position="125"/>
    </location>
</feature>
<feature type="compositionally biased region" description="Polar residues" evidence="1">
    <location>
        <begin position="40"/>
        <end position="51"/>
    </location>
</feature>
<evidence type="ECO:0000313" key="4">
    <source>
        <dbReference type="Proteomes" id="UP001605036"/>
    </source>
</evidence>